<reference evidence="1" key="1">
    <citation type="submission" date="2019-12" db="EMBL/GenBank/DDBJ databases">
        <title>Genome sequencing and annotation of Brassica cretica.</title>
        <authorList>
            <person name="Studholme D.J."/>
            <person name="Sarris P."/>
        </authorList>
    </citation>
    <scope>NUCLEOTIDE SEQUENCE</scope>
    <source>
        <strain evidence="1">PFS-109/04</strain>
        <tissue evidence="1">Leaf</tissue>
    </source>
</reference>
<accession>A0A8S9SRA2</accession>
<evidence type="ECO:0000313" key="2">
    <source>
        <dbReference type="Proteomes" id="UP000712600"/>
    </source>
</evidence>
<gene>
    <name evidence="1" type="ORF">F2Q69_00036549</name>
</gene>
<dbReference type="Proteomes" id="UP000712600">
    <property type="component" value="Unassembled WGS sequence"/>
</dbReference>
<proteinExistence type="predicted"/>
<sequence length="79" mass="9141">MKRGWSDQVVAVEVKSNLKFVLAFRATAEKRRNVEVKSVSDRRRPNRLVPWESDYQHQPDPIARKGSYKIPLSLGYIDG</sequence>
<name>A0A8S9SRA2_BRACR</name>
<protein>
    <submittedName>
        <fullName evidence="1">Uncharacterized protein</fullName>
    </submittedName>
</protein>
<dbReference type="AlphaFoldDB" id="A0A8S9SRA2"/>
<comment type="caution">
    <text evidence="1">The sequence shown here is derived from an EMBL/GenBank/DDBJ whole genome shotgun (WGS) entry which is preliminary data.</text>
</comment>
<dbReference type="EMBL" id="QGKX02000004">
    <property type="protein sequence ID" value="KAF3602565.1"/>
    <property type="molecule type" value="Genomic_DNA"/>
</dbReference>
<evidence type="ECO:0000313" key="1">
    <source>
        <dbReference type="EMBL" id="KAF3602565.1"/>
    </source>
</evidence>
<organism evidence="1 2">
    <name type="scientific">Brassica cretica</name>
    <name type="common">Mustard</name>
    <dbReference type="NCBI Taxonomy" id="69181"/>
    <lineage>
        <taxon>Eukaryota</taxon>
        <taxon>Viridiplantae</taxon>
        <taxon>Streptophyta</taxon>
        <taxon>Embryophyta</taxon>
        <taxon>Tracheophyta</taxon>
        <taxon>Spermatophyta</taxon>
        <taxon>Magnoliopsida</taxon>
        <taxon>eudicotyledons</taxon>
        <taxon>Gunneridae</taxon>
        <taxon>Pentapetalae</taxon>
        <taxon>rosids</taxon>
        <taxon>malvids</taxon>
        <taxon>Brassicales</taxon>
        <taxon>Brassicaceae</taxon>
        <taxon>Brassiceae</taxon>
        <taxon>Brassica</taxon>
    </lineage>
</organism>